<organism evidence="2 3">
    <name type="scientific">Venturia nashicola</name>
    <dbReference type="NCBI Taxonomy" id="86259"/>
    <lineage>
        <taxon>Eukaryota</taxon>
        <taxon>Fungi</taxon>
        <taxon>Dikarya</taxon>
        <taxon>Ascomycota</taxon>
        <taxon>Pezizomycotina</taxon>
        <taxon>Dothideomycetes</taxon>
        <taxon>Pleosporomycetidae</taxon>
        <taxon>Venturiales</taxon>
        <taxon>Venturiaceae</taxon>
        <taxon>Venturia</taxon>
    </lineage>
</organism>
<evidence type="ECO:0000313" key="3">
    <source>
        <dbReference type="Proteomes" id="UP000298493"/>
    </source>
</evidence>
<dbReference type="Proteomes" id="UP000298493">
    <property type="component" value="Unassembled WGS sequence"/>
</dbReference>
<protein>
    <submittedName>
        <fullName evidence="2">Uncharacterized protein</fullName>
    </submittedName>
</protein>
<comment type="caution">
    <text evidence="2">The sequence shown here is derived from an EMBL/GenBank/DDBJ whole genome shotgun (WGS) entry which is preliminary data.</text>
</comment>
<feature type="region of interest" description="Disordered" evidence="1">
    <location>
        <begin position="45"/>
        <end position="83"/>
    </location>
</feature>
<evidence type="ECO:0000256" key="1">
    <source>
        <dbReference type="SAM" id="MobiDB-lite"/>
    </source>
</evidence>
<sequence length="121" mass="13456">MATHIQEEIMEICLLLSLHADGAGVKAKQEFTSVRDNEYTVDPGDIKRGWPIRQDRPDNGINCAQRSPRASSSVTSSPVQRALHPIQSSETRFRLAQQSLTILGALQTASLIQDKQLFKQL</sequence>
<evidence type="ECO:0000313" key="2">
    <source>
        <dbReference type="EMBL" id="TID24486.1"/>
    </source>
</evidence>
<dbReference type="AlphaFoldDB" id="A0A4Z1PGT9"/>
<accession>A0A4Z1PGT9</accession>
<name>A0A4Z1PGT9_9PEZI</name>
<feature type="compositionally biased region" description="Basic and acidic residues" evidence="1">
    <location>
        <begin position="45"/>
        <end position="58"/>
    </location>
</feature>
<dbReference type="EMBL" id="SNSC02000005">
    <property type="protein sequence ID" value="TID24486.1"/>
    <property type="molecule type" value="Genomic_DNA"/>
</dbReference>
<gene>
    <name evidence="2" type="ORF">E6O75_ATG02851</name>
</gene>
<keyword evidence="3" id="KW-1185">Reference proteome</keyword>
<proteinExistence type="predicted"/>
<reference evidence="2 3" key="1">
    <citation type="submission" date="2019-04" db="EMBL/GenBank/DDBJ databases">
        <title>High contiguity whole genome sequence and gene annotation resource for two Venturia nashicola isolates.</title>
        <authorList>
            <person name="Prokchorchik M."/>
            <person name="Won K."/>
            <person name="Lee Y."/>
            <person name="Choi E.D."/>
            <person name="Segonzac C."/>
            <person name="Sohn K.H."/>
        </authorList>
    </citation>
    <scope>NUCLEOTIDE SEQUENCE [LARGE SCALE GENOMIC DNA]</scope>
    <source>
        <strain evidence="2 3">PRI2</strain>
    </source>
</reference>
<feature type="compositionally biased region" description="Low complexity" evidence="1">
    <location>
        <begin position="65"/>
        <end position="82"/>
    </location>
</feature>